<dbReference type="Proteomes" id="UP000030755">
    <property type="component" value="Unassembled WGS sequence"/>
</dbReference>
<organism evidence="4 5">
    <name type="scientific">Rozella allomycis (strain CSF55)</name>
    <dbReference type="NCBI Taxonomy" id="988480"/>
    <lineage>
        <taxon>Eukaryota</taxon>
        <taxon>Fungi</taxon>
        <taxon>Fungi incertae sedis</taxon>
        <taxon>Cryptomycota</taxon>
        <taxon>Cryptomycota incertae sedis</taxon>
        <taxon>Rozella</taxon>
    </lineage>
</organism>
<dbReference type="SMART" id="SM00365">
    <property type="entry name" value="LRR_SD22"/>
    <property type="match status" value="4"/>
</dbReference>
<evidence type="ECO:0000256" key="1">
    <source>
        <dbReference type="ARBA" id="ARBA00022614"/>
    </source>
</evidence>
<dbReference type="PRINTS" id="PR00019">
    <property type="entry name" value="LEURICHRPT"/>
</dbReference>
<dbReference type="HOGENOM" id="CLU_369243_0_0_1"/>
<dbReference type="STRING" id="988480.A0A075B333"/>
<evidence type="ECO:0000256" key="3">
    <source>
        <dbReference type="SAM" id="MobiDB-lite"/>
    </source>
</evidence>
<dbReference type="SMART" id="SM00364">
    <property type="entry name" value="LRR_BAC"/>
    <property type="match status" value="5"/>
</dbReference>
<sequence>MALERRVWETDGLAELDQWYETPFLNENGADMGFNSPLSFHESSFESNDSVPMQSIMKSDTVIVQKNNLMSENSVDVKHKNQSLPWQGSELHDMFAGLPLERLFEKHERDTNDDKSSCMGNKNNVNESVDKVKRYCESSIVFETKDKENIVYETEDKGNIVFKSKDEESIVFESKDEESIVFERNDKEMFIEDIINKSTPCGRNVKIVDEENLPTRTTAEDLSKNPISFQTPKIDPSFSASTPIWNKVKPPKGAVWEGKKLDQPSMIQPNMSKVTQAYSQDTMNRFSMVLNSQPSIISSNSSRQAIIAKPAVKDKYPSDIDDLSDVPVSSSNGSSLNKMSNRRARLEGNNQRNKFNDENDQRNKFNDENVDPNKLINFEAYETKKVLSSSDGSSIKEGFSKLSVGLSPGFKNQMKKNKESFQKIEKIFSSPKVEESPDHTQWSVSPIIFKVEPNHQQWSQLFALDLSQNQLNGIDDLDKFCPNLKFLNLPDKLVSLIARSNELTRVDLPSSLKEIDLMYNEIKERYSNIDLFHCVRLETLNIGHNKLERMPVLNKRIKKINLRGNFIKELGTERFLELEEFDISFNKVEQINIEYENKFERFYGDQNNLEDLNIGANRLKTLVVSKFVSLKKLKISDQDKFNILGIPNCLNLEEFEASNLEETDLSQNINLRILTLKKYFSFTCNNLQNLPNDFGNWMLKLKFLDLSNNKLDSICDLNKIENLESINLSFNSFKNISNLLNSFRKNKLKKIDLR</sequence>
<accession>A0A075B333</accession>
<dbReference type="GO" id="GO:0061499">
    <property type="term" value="C:outer plaque of mitotic spindle pole body"/>
    <property type="evidence" value="ECO:0007669"/>
    <property type="project" value="TreeGrafter"/>
</dbReference>
<proteinExistence type="predicted"/>
<name>A0A075B333_ROZAC</name>
<dbReference type="GO" id="GO:0031028">
    <property type="term" value="P:septation initiation signaling"/>
    <property type="evidence" value="ECO:0007669"/>
    <property type="project" value="TreeGrafter"/>
</dbReference>
<keyword evidence="2" id="KW-0677">Repeat</keyword>
<dbReference type="InterPro" id="IPR001611">
    <property type="entry name" value="Leu-rich_rpt"/>
</dbReference>
<dbReference type="AlphaFoldDB" id="A0A075B333"/>
<keyword evidence="1" id="KW-0433">Leucine-rich repeat</keyword>
<dbReference type="PROSITE" id="PS51450">
    <property type="entry name" value="LRR"/>
    <property type="match status" value="3"/>
</dbReference>
<evidence type="ECO:0000313" key="5">
    <source>
        <dbReference type="Proteomes" id="UP000030755"/>
    </source>
</evidence>
<dbReference type="SUPFAM" id="SSF52058">
    <property type="entry name" value="L domain-like"/>
    <property type="match status" value="2"/>
</dbReference>
<evidence type="ECO:0000313" key="4">
    <source>
        <dbReference type="EMBL" id="EPZ35198.1"/>
    </source>
</evidence>
<dbReference type="PANTHER" id="PTHR47566:SF1">
    <property type="entry name" value="PROTEIN NUD1"/>
    <property type="match status" value="1"/>
</dbReference>
<feature type="compositionally biased region" description="Basic and acidic residues" evidence="3">
    <location>
        <begin position="354"/>
        <end position="367"/>
    </location>
</feature>
<feature type="region of interest" description="Disordered" evidence="3">
    <location>
        <begin position="318"/>
        <end position="370"/>
    </location>
</feature>
<evidence type="ECO:0008006" key="6">
    <source>
        <dbReference type="Google" id="ProtNLM"/>
    </source>
</evidence>
<dbReference type="EMBL" id="KE560855">
    <property type="protein sequence ID" value="EPZ35198.1"/>
    <property type="molecule type" value="Genomic_DNA"/>
</dbReference>
<dbReference type="PANTHER" id="PTHR47566">
    <property type="match status" value="1"/>
</dbReference>
<dbReference type="OrthoDB" id="7451790at2759"/>
<dbReference type="Gene3D" id="3.80.10.10">
    <property type="entry name" value="Ribonuclease Inhibitor"/>
    <property type="match status" value="2"/>
</dbReference>
<feature type="compositionally biased region" description="Low complexity" evidence="3">
    <location>
        <begin position="329"/>
        <end position="339"/>
    </location>
</feature>
<keyword evidence="5" id="KW-1185">Reference proteome</keyword>
<evidence type="ECO:0000256" key="2">
    <source>
        <dbReference type="ARBA" id="ARBA00022737"/>
    </source>
</evidence>
<reference evidence="4 5" key="1">
    <citation type="journal article" date="2013" name="Curr. Biol.">
        <title>Shared signatures of parasitism and phylogenomics unite Cryptomycota and microsporidia.</title>
        <authorList>
            <person name="James T.Y."/>
            <person name="Pelin A."/>
            <person name="Bonen L."/>
            <person name="Ahrendt S."/>
            <person name="Sain D."/>
            <person name="Corradi N."/>
            <person name="Stajich J.E."/>
        </authorList>
    </citation>
    <scope>NUCLEOTIDE SEQUENCE [LARGE SCALE GENOMIC DNA]</scope>
    <source>
        <strain evidence="4 5">CSF55</strain>
    </source>
</reference>
<dbReference type="InterPro" id="IPR032675">
    <property type="entry name" value="LRR_dom_sf"/>
</dbReference>
<gene>
    <name evidence="4" type="ORF">O9G_004209</name>
</gene>
<dbReference type="InterPro" id="IPR052574">
    <property type="entry name" value="CDIRP"/>
</dbReference>
<dbReference type="GO" id="GO:0035591">
    <property type="term" value="F:signaling adaptor activity"/>
    <property type="evidence" value="ECO:0007669"/>
    <property type="project" value="TreeGrafter"/>
</dbReference>
<dbReference type="GO" id="GO:1902412">
    <property type="term" value="P:regulation of mitotic cytokinesis"/>
    <property type="evidence" value="ECO:0007669"/>
    <property type="project" value="TreeGrafter"/>
</dbReference>
<protein>
    <recommendedName>
        <fullName evidence="6">L domain-like protein</fullName>
    </recommendedName>
</protein>